<protein>
    <recommendedName>
        <fullName evidence="4">Secreted protein</fullName>
    </recommendedName>
</protein>
<evidence type="ECO:0000256" key="1">
    <source>
        <dbReference type="SAM" id="SignalP"/>
    </source>
</evidence>
<proteinExistence type="predicted"/>
<evidence type="ECO:0000313" key="2">
    <source>
        <dbReference type="EMBL" id="MFB9576054.1"/>
    </source>
</evidence>
<dbReference type="RefSeq" id="WP_345511232.1">
    <property type="nucleotide sequence ID" value="NZ_BAAAXD010000011.1"/>
</dbReference>
<dbReference type="Proteomes" id="UP001589710">
    <property type="component" value="Unassembled WGS sequence"/>
</dbReference>
<name>A0ABV5RGQ7_9ACTN</name>
<organism evidence="2 3">
    <name type="scientific">Streptomyces yanii</name>
    <dbReference type="NCBI Taxonomy" id="78510"/>
    <lineage>
        <taxon>Bacteria</taxon>
        <taxon>Bacillati</taxon>
        <taxon>Actinomycetota</taxon>
        <taxon>Actinomycetes</taxon>
        <taxon>Kitasatosporales</taxon>
        <taxon>Streptomycetaceae</taxon>
        <taxon>Streptomyces</taxon>
    </lineage>
</organism>
<keyword evidence="1" id="KW-0732">Signal</keyword>
<feature type="chain" id="PRO_5047341252" description="Secreted protein" evidence="1">
    <location>
        <begin position="35"/>
        <end position="145"/>
    </location>
</feature>
<dbReference type="EMBL" id="JBHMCG010000118">
    <property type="protein sequence ID" value="MFB9576054.1"/>
    <property type="molecule type" value="Genomic_DNA"/>
</dbReference>
<reference evidence="2 3" key="1">
    <citation type="submission" date="2024-09" db="EMBL/GenBank/DDBJ databases">
        <authorList>
            <person name="Sun Q."/>
            <person name="Mori K."/>
        </authorList>
    </citation>
    <scope>NUCLEOTIDE SEQUENCE [LARGE SCALE GENOMIC DNA]</scope>
    <source>
        <strain evidence="2 3">JCM 3331</strain>
    </source>
</reference>
<keyword evidence="3" id="KW-1185">Reference proteome</keyword>
<comment type="caution">
    <text evidence="2">The sequence shown here is derived from an EMBL/GenBank/DDBJ whole genome shotgun (WGS) entry which is preliminary data.</text>
</comment>
<feature type="signal peptide" evidence="1">
    <location>
        <begin position="1"/>
        <end position="34"/>
    </location>
</feature>
<evidence type="ECO:0000313" key="3">
    <source>
        <dbReference type="Proteomes" id="UP001589710"/>
    </source>
</evidence>
<gene>
    <name evidence="2" type="ORF">ACFFTL_28140</name>
</gene>
<accession>A0ABV5RGQ7</accession>
<sequence length="145" mass="14592">MSIGQPSERGSARLVAVCAVLLGLFLMHGAPATAAEGCHGALPSVTVPMHDGHAAPTMTSTAPPATAQSAQVARAGDGSAMHGVQCVSTPAHERNPLPTAGLYAAGALPVAWFPAGLRAATGWTRRRGPPAGGRDLLIQVCVART</sequence>
<evidence type="ECO:0008006" key="4">
    <source>
        <dbReference type="Google" id="ProtNLM"/>
    </source>
</evidence>